<reference evidence="11" key="2">
    <citation type="submission" date="2025-08" db="UniProtKB">
        <authorList>
            <consortium name="Ensembl"/>
        </authorList>
    </citation>
    <scope>IDENTIFICATION</scope>
</reference>
<accession>A0A3Q1JMS8</accession>
<feature type="chain" id="PRO_5030080517" evidence="10">
    <location>
        <begin position="17"/>
        <end position="722"/>
    </location>
</feature>
<keyword evidence="7" id="KW-1015">Disulfide bond</keyword>
<dbReference type="PANTHER" id="PTHR11475">
    <property type="entry name" value="OXIDASE/PEROXIDASE"/>
    <property type="match status" value="1"/>
</dbReference>
<reference evidence="11" key="1">
    <citation type="submission" date="2021-04" db="EMBL/GenBank/DDBJ databases">
        <authorList>
            <consortium name="Wellcome Sanger Institute Data Sharing"/>
        </authorList>
    </citation>
    <scope>NUCLEOTIDE SEQUENCE [LARGE SCALE GENOMIC DNA]</scope>
</reference>
<dbReference type="GO" id="GO:0006979">
    <property type="term" value="P:response to oxidative stress"/>
    <property type="evidence" value="ECO:0007669"/>
    <property type="project" value="InterPro"/>
</dbReference>
<comment type="cofactor">
    <cofactor evidence="1">
        <name>heme b</name>
        <dbReference type="ChEBI" id="CHEBI:60344"/>
    </cofactor>
</comment>
<comment type="similarity">
    <text evidence="8">Belongs to the peroxidase family. XPO subfamily.</text>
</comment>
<keyword evidence="3 9" id="KW-0479">Metal-binding</keyword>
<dbReference type="SUPFAM" id="SSF48113">
    <property type="entry name" value="Heme-dependent peroxidases"/>
    <property type="match status" value="1"/>
</dbReference>
<dbReference type="GeneTree" id="ENSGT00940000156009"/>
<evidence type="ECO:0000256" key="2">
    <source>
        <dbReference type="ARBA" id="ARBA00022617"/>
    </source>
</evidence>
<evidence type="ECO:0000256" key="10">
    <source>
        <dbReference type="SAM" id="SignalP"/>
    </source>
</evidence>
<evidence type="ECO:0000256" key="5">
    <source>
        <dbReference type="ARBA" id="ARBA00023002"/>
    </source>
</evidence>
<keyword evidence="6 9" id="KW-0408">Iron</keyword>
<dbReference type="PRINTS" id="PR00457">
    <property type="entry name" value="ANPEROXIDASE"/>
</dbReference>
<evidence type="ECO:0000256" key="4">
    <source>
        <dbReference type="ARBA" id="ARBA00022729"/>
    </source>
</evidence>
<evidence type="ECO:0000256" key="6">
    <source>
        <dbReference type="ARBA" id="ARBA00023004"/>
    </source>
</evidence>
<dbReference type="Gene3D" id="1.10.640.10">
    <property type="entry name" value="Haem peroxidase domain superfamily, animal type"/>
    <property type="match status" value="1"/>
</dbReference>
<dbReference type="GO" id="GO:0046872">
    <property type="term" value="F:metal ion binding"/>
    <property type="evidence" value="ECO:0007669"/>
    <property type="project" value="UniProtKB-KW"/>
</dbReference>
<dbReference type="Proteomes" id="UP000265040">
    <property type="component" value="Chromosome 9"/>
</dbReference>
<dbReference type="AlphaFoldDB" id="A0A3Q1JMS8"/>
<dbReference type="InterPro" id="IPR010255">
    <property type="entry name" value="Haem_peroxidase_sf"/>
</dbReference>
<evidence type="ECO:0000256" key="8">
    <source>
        <dbReference type="ARBA" id="ARBA00061342"/>
    </source>
</evidence>
<dbReference type="STRING" id="64144.ENSATEP00000016061"/>
<dbReference type="InterPro" id="IPR019791">
    <property type="entry name" value="Haem_peroxidase_animal"/>
</dbReference>
<dbReference type="InterPro" id="IPR037120">
    <property type="entry name" value="Haem_peroxidase_sf_animal"/>
</dbReference>
<evidence type="ECO:0000256" key="3">
    <source>
        <dbReference type="ARBA" id="ARBA00022723"/>
    </source>
</evidence>
<dbReference type="GO" id="GO:0005615">
    <property type="term" value="C:extracellular space"/>
    <property type="evidence" value="ECO:0007669"/>
    <property type="project" value="TreeGrafter"/>
</dbReference>
<keyword evidence="4 10" id="KW-0732">Signal</keyword>
<evidence type="ECO:0000256" key="1">
    <source>
        <dbReference type="ARBA" id="ARBA00001970"/>
    </source>
</evidence>
<feature type="binding site" description="axial binding residue" evidence="9">
    <location>
        <position position="479"/>
    </location>
    <ligand>
        <name>heme b</name>
        <dbReference type="ChEBI" id="CHEBI:60344"/>
    </ligand>
    <ligandPart>
        <name>Fe</name>
        <dbReference type="ChEBI" id="CHEBI:18248"/>
    </ligandPart>
</feature>
<organism evidence="11 12">
    <name type="scientific">Anabas testudineus</name>
    <name type="common">Climbing perch</name>
    <name type="synonym">Anthias testudineus</name>
    <dbReference type="NCBI Taxonomy" id="64144"/>
    <lineage>
        <taxon>Eukaryota</taxon>
        <taxon>Metazoa</taxon>
        <taxon>Chordata</taxon>
        <taxon>Craniata</taxon>
        <taxon>Vertebrata</taxon>
        <taxon>Euteleostomi</taxon>
        <taxon>Actinopterygii</taxon>
        <taxon>Neopterygii</taxon>
        <taxon>Teleostei</taxon>
        <taxon>Neoteleostei</taxon>
        <taxon>Acanthomorphata</taxon>
        <taxon>Anabantaria</taxon>
        <taxon>Anabantiformes</taxon>
        <taxon>Anabantoidei</taxon>
        <taxon>Anabantidae</taxon>
        <taxon>Anabas</taxon>
    </lineage>
</organism>
<keyword evidence="2 9" id="KW-0349">Heme</keyword>
<dbReference type="PROSITE" id="PS50292">
    <property type="entry name" value="PEROXIDASE_3"/>
    <property type="match status" value="1"/>
</dbReference>
<reference evidence="11" key="3">
    <citation type="submission" date="2025-09" db="UniProtKB">
        <authorList>
            <consortium name="Ensembl"/>
        </authorList>
    </citation>
    <scope>IDENTIFICATION</scope>
</reference>
<dbReference type="FunFam" id="1.10.640.10:FF:000001">
    <property type="entry name" value="Peroxidasin homolog"/>
    <property type="match status" value="1"/>
</dbReference>
<protein>
    <submittedName>
        <fullName evidence="11">Uncharacterized protein</fullName>
    </submittedName>
</protein>
<dbReference type="GO" id="GO:0004601">
    <property type="term" value="F:peroxidase activity"/>
    <property type="evidence" value="ECO:0007669"/>
    <property type="project" value="InterPro"/>
</dbReference>
<sequence length="722" mass="80820">ILFRFLFLFCINLDRSLYLGLSSADIEKAVIEAKATVDSAYVYSRRECIDRVKRNAANPSDVIRLLKQPAGQTRNAVRAADYMDHAVKLIKRSLEARHKRSINETDLATLQVLQSVSALTGCSIQQRPTNCSAVPNIDTFRSANSICNNRQNTRWGSSNTPFARWLPAEYQDGTSLPRGWSPQQPINNQILPLVRAVSNRIVNAININNDPQYSHLVTIFGQFTDHDLTFTPTSPIITTYGGPTNCDQTCSNIEPCFPIRIPSMDPRFGINSQQCIPFVRSAATCGSGQTFGTTTARQQLNSLTSFIDAGQVYGSDEGTARSLRDLTSNRGLLRVNTQFNDNGRELLPFVNSSTNFCANRARMTNNPQAQEVPCFQAGDGRSNENIALTSLHTLMLREHNRLARALAQLNPTWDGERLYQEARKIMGAYLQVITFRDYLPQILGPELVSRQLSNYPGYDQNVDPSIANVFATAAFRFGHTMVQPFIFRLNEQYNDHPNFPGPFLHLTFFASWRVVFEGGVDPLLRGLAGRPAKLNTQSSIMNDELRERLFKFSATLASDLASLNMQRGRDHGIPGYNKWRRFCGLSQPQNLAELTVVMNNADLARNLLELYGTPDNIDVWVGGVAEPLVPGGKVGPLFGCMIATQFQKIRQGDRFWWENNGVFTAKQRQSLSRTSFARIFCDNTGITEVPRNPFLYRPRGAGYTPCVSIPAFDLSPWKEDGK</sequence>
<feature type="signal peptide" evidence="10">
    <location>
        <begin position="1"/>
        <end position="16"/>
    </location>
</feature>
<dbReference type="PANTHER" id="PTHR11475:SF63">
    <property type="entry name" value="EOSINOPHIL PEROXIDASE"/>
    <property type="match status" value="1"/>
</dbReference>
<keyword evidence="12" id="KW-1185">Reference proteome</keyword>
<dbReference type="Ensembl" id="ENSATET00000016314.2">
    <property type="protein sequence ID" value="ENSATEP00000016061.2"/>
    <property type="gene ID" value="ENSATEG00000011186.3"/>
</dbReference>
<evidence type="ECO:0000256" key="9">
    <source>
        <dbReference type="PIRSR" id="PIRSR619791-2"/>
    </source>
</evidence>
<name>A0A3Q1JMS8_ANATE</name>
<evidence type="ECO:0000313" key="11">
    <source>
        <dbReference type="Ensembl" id="ENSATEP00000016061.2"/>
    </source>
</evidence>
<dbReference type="GO" id="GO:0020037">
    <property type="term" value="F:heme binding"/>
    <property type="evidence" value="ECO:0007669"/>
    <property type="project" value="InterPro"/>
</dbReference>
<dbReference type="Pfam" id="PF03098">
    <property type="entry name" value="An_peroxidase"/>
    <property type="match status" value="1"/>
</dbReference>
<keyword evidence="5" id="KW-0560">Oxidoreductase</keyword>
<evidence type="ECO:0000313" key="12">
    <source>
        <dbReference type="Proteomes" id="UP000265040"/>
    </source>
</evidence>
<evidence type="ECO:0000256" key="7">
    <source>
        <dbReference type="ARBA" id="ARBA00023157"/>
    </source>
</evidence>
<proteinExistence type="inferred from homology"/>